<dbReference type="Pfam" id="PF00528">
    <property type="entry name" value="BPD_transp_1"/>
    <property type="match status" value="1"/>
</dbReference>
<accession>A0ABX0JHV0</accession>
<feature type="transmembrane region" description="Helical" evidence="7">
    <location>
        <begin position="12"/>
        <end position="31"/>
    </location>
</feature>
<dbReference type="PROSITE" id="PS50928">
    <property type="entry name" value="ABC_TM1"/>
    <property type="match status" value="1"/>
</dbReference>
<evidence type="ECO:0000256" key="2">
    <source>
        <dbReference type="ARBA" id="ARBA00022448"/>
    </source>
</evidence>
<dbReference type="PANTHER" id="PTHR30193:SF1">
    <property type="entry name" value="ABC TRANSPORTER PERMEASE PROTEIN YESP-RELATED"/>
    <property type="match status" value="1"/>
</dbReference>
<dbReference type="SUPFAM" id="SSF160964">
    <property type="entry name" value="MalF N-terminal region-like"/>
    <property type="match status" value="1"/>
</dbReference>
<sequence length="297" mass="33287">MKGRWDAPFAGYLFILPWLLGFLLLTLWPMLQSLYFSFTDYSLLTAPKWVGLKNFEAIFKDRFFYNSLKVTFLYVITSVPLRLIFALFVAMLLAKNIKFVAFYRTAVYLPSLLGASIAVALLWKHIFSRDGFVNDLLALVGVLPKNWVGLPETALGTLVLLGVWQFGSAMIIFLAGLKQIPKEMYEASSIDGAGKSRQFLSITLPMLSPVILFNLIMGMIGAFQMFTKAYVVTEGGPMNTTEVYGLYLYDKAFTDMEMGYASALAWILLGLIAVATIINFVASKYWVFYETEGGGSR</sequence>
<feature type="transmembrane region" description="Helical" evidence="7">
    <location>
        <begin position="198"/>
        <end position="223"/>
    </location>
</feature>
<dbReference type="InterPro" id="IPR035906">
    <property type="entry name" value="MetI-like_sf"/>
</dbReference>
<evidence type="ECO:0000256" key="5">
    <source>
        <dbReference type="ARBA" id="ARBA00022989"/>
    </source>
</evidence>
<dbReference type="InterPro" id="IPR051393">
    <property type="entry name" value="ABC_transporter_permease"/>
</dbReference>
<dbReference type="Gene3D" id="1.10.3720.10">
    <property type="entry name" value="MetI-like"/>
    <property type="match status" value="1"/>
</dbReference>
<evidence type="ECO:0000313" key="10">
    <source>
        <dbReference type="Proteomes" id="UP001165962"/>
    </source>
</evidence>
<dbReference type="CDD" id="cd06261">
    <property type="entry name" value="TM_PBP2"/>
    <property type="match status" value="1"/>
</dbReference>
<organism evidence="9 10">
    <name type="scientific">Paenibacillus agricola</name>
    <dbReference type="NCBI Taxonomy" id="2716264"/>
    <lineage>
        <taxon>Bacteria</taxon>
        <taxon>Bacillati</taxon>
        <taxon>Bacillota</taxon>
        <taxon>Bacilli</taxon>
        <taxon>Bacillales</taxon>
        <taxon>Paenibacillaceae</taxon>
        <taxon>Paenibacillus</taxon>
    </lineage>
</organism>
<reference evidence="9" key="1">
    <citation type="submission" date="2020-03" db="EMBL/GenBank/DDBJ databases">
        <title>Draft sequencing of Paenibacilllus sp. S3N08.</title>
        <authorList>
            <person name="Kim D.-U."/>
        </authorList>
    </citation>
    <scope>NUCLEOTIDE SEQUENCE</scope>
    <source>
        <strain evidence="9">S3N08</strain>
    </source>
</reference>
<feature type="domain" description="ABC transmembrane type-1" evidence="8">
    <location>
        <begin position="68"/>
        <end position="279"/>
    </location>
</feature>
<evidence type="ECO:0000256" key="7">
    <source>
        <dbReference type="RuleBase" id="RU363032"/>
    </source>
</evidence>
<dbReference type="SUPFAM" id="SSF161098">
    <property type="entry name" value="MetI-like"/>
    <property type="match status" value="1"/>
</dbReference>
<dbReference type="EMBL" id="JAAOIW010000024">
    <property type="protein sequence ID" value="NHN34909.1"/>
    <property type="molecule type" value="Genomic_DNA"/>
</dbReference>
<comment type="caution">
    <text evidence="9">The sequence shown here is derived from an EMBL/GenBank/DDBJ whole genome shotgun (WGS) entry which is preliminary data.</text>
</comment>
<keyword evidence="5 7" id="KW-1133">Transmembrane helix</keyword>
<evidence type="ECO:0000256" key="1">
    <source>
        <dbReference type="ARBA" id="ARBA00004651"/>
    </source>
</evidence>
<feature type="transmembrane region" description="Helical" evidence="7">
    <location>
        <begin position="154"/>
        <end position="177"/>
    </location>
</feature>
<feature type="transmembrane region" description="Helical" evidence="7">
    <location>
        <begin position="72"/>
        <end position="94"/>
    </location>
</feature>
<proteinExistence type="inferred from homology"/>
<keyword evidence="4 7" id="KW-0812">Transmembrane</keyword>
<keyword evidence="10" id="KW-1185">Reference proteome</keyword>
<gene>
    <name evidence="9" type="ORF">G9U52_34775</name>
</gene>
<evidence type="ECO:0000313" key="9">
    <source>
        <dbReference type="EMBL" id="NHN34909.1"/>
    </source>
</evidence>
<comment type="subcellular location">
    <subcellularLocation>
        <location evidence="1 7">Cell membrane</location>
        <topology evidence="1 7">Multi-pass membrane protein</topology>
    </subcellularLocation>
</comment>
<dbReference type="PANTHER" id="PTHR30193">
    <property type="entry name" value="ABC TRANSPORTER PERMEASE PROTEIN"/>
    <property type="match status" value="1"/>
</dbReference>
<feature type="transmembrane region" description="Helical" evidence="7">
    <location>
        <begin position="263"/>
        <end position="282"/>
    </location>
</feature>
<evidence type="ECO:0000256" key="6">
    <source>
        <dbReference type="ARBA" id="ARBA00023136"/>
    </source>
</evidence>
<dbReference type="Proteomes" id="UP001165962">
    <property type="component" value="Unassembled WGS sequence"/>
</dbReference>
<feature type="transmembrane region" description="Helical" evidence="7">
    <location>
        <begin position="106"/>
        <end position="126"/>
    </location>
</feature>
<dbReference type="InterPro" id="IPR000515">
    <property type="entry name" value="MetI-like"/>
</dbReference>
<evidence type="ECO:0000259" key="8">
    <source>
        <dbReference type="PROSITE" id="PS50928"/>
    </source>
</evidence>
<keyword evidence="6 7" id="KW-0472">Membrane</keyword>
<keyword evidence="2 7" id="KW-0813">Transport</keyword>
<keyword evidence="3" id="KW-1003">Cell membrane</keyword>
<comment type="similarity">
    <text evidence="7">Belongs to the binding-protein-dependent transport system permease family.</text>
</comment>
<protein>
    <submittedName>
        <fullName evidence="9">Sugar ABC transporter permease</fullName>
    </submittedName>
</protein>
<evidence type="ECO:0000256" key="4">
    <source>
        <dbReference type="ARBA" id="ARBA00022692"/>
    </source>
</evidence>
<name>A0ABX0JHV0_9BACL</name>
<dbReference type="RefSeq" id="WP_166156959.1">
    <property type="nucleotide sequence ID" value="NZ_JAAOIW010000024.1"/>
</dbReference>
<evidence type="ECO:0000256" key="3">
    <source>
        <dbReference type="ARBA" id="ARBA00022475"/>
    </source>
</evidence>